<dbReference type="Gene3D" id="1.10.10.60">
    <property type="entry name" value="Homeodomain-like"/>
    <property type="match status" value="1"/>
</dbReference>
<keyword evidence="10" id="KW-1185">Reference proteome</keyword>
<feature type="region of interest" description="Disordered" evidence="7">
    <location>
        <begin position="379"/>
        <end position="421"/>
    </location>
</feature>
<protein>
    <recommendedName>
        <fullName evidence="8">Homeobox domain-containing protein</fullName>
    </recommendedName>
</protein>
<dbReference type="GO" id="GO:1990837">
    <property type="term" value="F:sequence-specific double-stranded DNA binding"/>
    <property type="evidence" value="ECO:0007669"/>
    <property type="project" value="TreeGrafter"/>
</dbReference>
<dbReference type="PANTHER" id="PTHR24336:SF8">
    <property type="entry name" value="LADYBIRD EARLY-RELATED"/>
    <property type="match status" value="1"/>
</dbReference>
<dbReference type="Pfam" id="PF00046">
    <property type="entry name" value="Homeodomain"/>
    <property type="match status" value="1"/>
</dbReference>
<dbReference type="GO" id="GO:0000981">
    <property type="term" value="F:DNA-binding transcription factor activity, RNA polymerase II-specific"/>
    <property type="evidence" value="ECO:0007669"/>
    <property type="project" value="InterPro"/>
</dbReference>
<evidence type="ECO:0000259" key="8">
    <source>
        <dbReference type="PROSITE" id="PS50071"/>
    </source>
</evidence>
<dbReference type="SUPFAM" id="SSF46689">
    <property type="entry name" value="Homeodomain-like"/>
    <property type="match status" value="1"/>
</dbReference>
<dbReference type="InterPro" id="IPR051892">
    <property type="entry name" value="LBX_TF"/>
</dbReference>
<dbReference type="InterPro" id="IPR001356">
    <property type="entry name" value="HD"/>
</dbReference>
<feature type="domain" description="Homeobox" evidence="8">
    <location>
        <begin position="300"/>
        <end position="360"/>
    </location>
</feature>
<dbReference type="PROSITE" id="PS00027">
    <property type="entry name" value="HOMEOBOX_1"/>
    <property type="match status" value="1"/>
</dbReference>
<feature type="coiled-coil region" evidence="6">
    <location>
        <begin position="347"/>
        <end position="374"/>
    </location>
</feature>
<dbReference type="InterPro" id="IPR017970">
    <property type="entry name" value="Homeobox_CS"/>
</dbReference>
<evidence type="ECO:0000256" key="1">
    <source>
        <dbReference type="ARBA" id="ARBA00023125"/>
    </source>
</evidence>
<evidence type="ECO:0000313" key="9">
    <source>
        <dbReference type="EMBL" id="KAF8566048.1"/>
    </source>
</evidence>
<feature type="DNA-binding region" description="Homeobox" evidence="4">
    <location>
        <begin position="302"/>
        <end position="361"/>
    </location>
</feature>
<keyword evidence="6" id="KW-0175">Coiled coil</keyword>
<reference evidence="9 10" key="1">
    <citation type="submission" date="2019-07" db="EMBL/GenBank/DDBJ databases">
        <title>Annotation for the trematode Paragonimus westermani.</title>
        <authorList>
            <person name="Choi Y.-J."/>
        </authorList>
    </citation>
    <scope>NUCLEOTIDE SEQUENCE [LARGE SCALE GENOMIC DNA]</scope>
    <source>
        <strain evidence="9">180907_Pwestermani</strain>
    </source>
</reference>
<dbReference type="EMBL" id="JTDF01005684">
    <property type="protein sequence ID" value="KAF8566048.1"/>
    <property type="molecule type" value="Genomic_DNA"/>
</dbReference>
<organism evidence="9 10">
    <name type="scientific">Paragonimus westermani</name>
    <dbReference type="NCBI Taxonomy" id="34504"/>
    <lineage>
        <taxon>Eukaryota</taxon>
        <taxon>Metazoa</taxon>
        <taxon>Spiralia</taxon>
        <taxon>Lophotrochozoa</taxon>
        <taxon>Platyhelminthes</taxon>
        <taxon>Trematoda</taxon>
        <taxon>Digenea</taxon>
        <taxon>Plagiorchiida</taxon>
        <taxon>Troglotremata</taxon>
        <taxon>Troglotrematidae</taxon>
        <taxon>Paragonimus</taxon>
    </lineage>
</organism>
<comment type="subcellular location">
    <subcellularLocation>
        <location evidence="4 5">Nucleus</location>
    </subcellularLocation>
</comment>
<sequence>MVVQWVPTKMDLTKLAYIHSTKSLTDTKMGTSFLITDLLASDDHSESQSTTSPSTDDVTTSESCLGITTSFRSPTEPLLSQNRQSAFSTPELSQMISNLSSYLTRHGCSGHSNSDSLNMKELWCGLLATDALTQARPISTPYTSTLNRLTANASRLPHQSTHNASNLHRSLNKAFELAYNLGDSVGQNKADRANFGASEVMRLLNQALMCSVAQPNDWLSSTPYLPPKNLIWSKGDEERNTDANGLDFCQSNECNANSALDALIHMTSASMQSLNRKDSHPVGTAANLDVACLVRGTRASKRRKTRTTFSNSQLSELEHNFNRQKYLTPTDRDRIAKQLGLSNTQVITWFQNRRAKLKREAEELERDILAARQQEQQKVLGRSAKNLSDDWRSQRSSPDERESVRARPREHSGSVEEQLLREDWDEHAANAVVNLSTDKGEKQGVIRQSVHSTERNLNCLLKVKKSTSETVWSPADEL</sequence>
<keyword evidence="2 4" id="KW-0371">Homeobox</keyword>
<dbReference type="CDD" id="cd00086">
    <property type="entry name" value="homeodomain"/>
    <property type="match status" value="1"/>
</dbReference>
<accession>A0A8T0DGG9</accession>
<feature type="compositionally biased region" description="Basic and acidic residues" evidence="7">
    <location>
        <begin position="387"/>
        <end position="421"/>
    </location>
</feature>
<evidence type="ECO:0000256" key="6">
    <source>
        <dbReference type="SAM" id="Coils"/>
    </source>
</evidence>
<dbReference type="InterPro" id="IPR009057">
    <property type="entry name" value="Homeodomain-like_sf"/>
</dbReference>
<evidence type="ECO:0000313" key="10">
    <source>
        <dbReference type="Proteomes" id="UP000699462"/>
    </source>
</evidence>
<comment type="caution">
    <text evidence="9">The sequence shown here is derived from an EMBL/GenBank/DDBJ whole genome shotgun (WGS) entry which is preliminary data.</text>
</comment>
<evidence type="ECO:0000256" key="3">
    <source>
        <dbReference type="ARBA" id="ARBA00023242"/>
    </source>
</evidence>
<dbReference type="Proteomes" id="UP000699462">
    <property type="component" value="Unassembled WGS sequence"/>
</dbReference>
<dbReference type="GO" id="GO:0005634">
    <property type="term" value="C:nucleus"/>
    <property type="evidence" value="ECO:0007669"/>
    <property type="project" value="UniProtKB-SubCell"/>
</dbReference>
<dbReference type="SMART" id="SM00389">
    <property type="entry name" value="HOX"/>
    <property type="match status" value="1"/>
</dbReference>
<dbReference type="OrthoDB" id="6159439at2759"/>
<keyword evidence="3 4" id="KW-0539">Nucleus</keyword>
<dbReference type="PANTHER" id="PTHR24336">
    <property type="entry name" value="TRANSCRIPTION FACTOR LBX"/>
    <property type="match status" value="1"/>
</dbReference>
<gene>
    <name evidence="9" type="ORF">P879_04368</name>
</gene>
<evidence type="ECO:0000256" key="4">
    <source>
        <dbReference type="PROSITE-ProRule" id="PRU00108"/>
    </source>
</evidence>
<keyword evidence="1 4" id="KW-0238">DNA-binding</keyword>
<proteinExistence type="predicted"/>
<dbReference type="AlphaFoldDB" id="A0A8T0DGG9"/>
<name>A0A8T0DGG9_9TREM</name>
<evidence type="ECO:0000256" key="2">
    <source>
        <dbReference type="ARBA" id="ARBA00023155"/>
    </source>
</evidence>
<evidence type="ECO:0000256" key="7">
    <source>
        <dbReference type="SAM" id="MobiDB-lite"/>
    </source>
</evidence>
<dbReference type="PROSITE" id="PS50071">
    <property type="entry name" value="HOMEOBOX_2"/>
    <property type="match status" value="1"/>
</dbReference>
<evidence type="ECO:0000256" key="5">
    <source>
        <dbReference type="RuleBase" id="RU000682"/>
    </source>
</evidence>